<dbReference type="AlphaFoldDB" id="A0AAD5VVA7"/>
<feature type="transmembrane region" description="Helical" evidence="2">
    <location>
        <begin position="394"/>
        <end position="413"/>
    </location>
</feature>
<dbReference type="Proteomes" id="UP001213000">
    <property type="component" value="Unassembled WGS sequence"/>
</dbReference>
<dbReference type="PANTHER" id="PTHR12459:SF6">
    <property type="entry name" value="GB|AAD46013.1"/>
    <property type="match status" value="1"/>
</dbReference>
<name>A0AAD5VVA7_9AGAR</name>
<comment type="caution">
    <text evidence="3">The sequence shown here is derived from an EMBL/GenBank/DDBJ whole genome shotgun (WGS) entry which is preliminary data.</text>
</comment>
<sequence length="584" mass="65437">MAFKSLHVDDETPFTTAPPSGFDTPYIDSSMPPTPGEGIHFTPKRAMTSFDNLVALANYQERLKDARRVVWRDRGEPVVEVETLRECFEHAARGGFRSGSLAFGIRACINLVLALIRIHRVPRDFRPALIRHAIFGEDTWRFAAMLGTFTSVYKFLINALPILIPALSPSKSSSAVDDESCDDLEAQLPTTSLVVPNNRRKTRLSLSARTQLILIRKQTRRWHAALAGAVAGGLAISWEKRSRRGLIAQQLFVRGLQGSYNSYTTRKGIRVPHGDVFVFTLACGQIMYAFLMRPDTLPRSYRAWIGQAGKIPAECVNMNLSLVREGKCDLSQLDRVLSFPDITPSNKAELLSFRRDYLDPPPPPEYIYRYVPCGAVHPALSACSSVPLDRFFAVFKWMLPIYGALHFIPPILFKWKNFLKDPGSVIVRAGLGSMRSSAFLGVFVVIYQTLFCYKHMLHRYLTKLKSGLIDSNAANAFFKLIPQSTVDLLISKASFMVLGLAAGLSLFIEEKRRRAELAMYVLPKGLESLWITLRGHGLVFRTGKWGETLLTAIGMALVMATYQNDPQHLSGLVRRIMYQFIGAN</sequence>
<gene>
    <name evidence="3" type="ORF">NP233_g7124</name>
</gene>
<feature type="transmembrane region" description="Helical" evidence="2">
    <location>
        <begin position="488"/>
        <end position="508"/>
    </location>
</feature>
<proteinExistence type="predicted"/>
<protein>
    <recommendedName>
        <fullName evidence="5">Transmembrane protein 135 N-terminal domain-containing protein</fullName>
    </recommendedName>
</protein>
<reference evidence="3" key="1">
    <citation type="submission" date="2022-07" db="EMBL/GenBank/DDBJ databases">
        <title>Genome Sequence of Leucocoprinus birnbaumii.</title>
        <authorList>
            <person name="Buettner E."/>
        </authorList>
    </citation>
    <scope>NUCLEOTIDE SEQUENCE</scope>
    <source>
        <strain evidence="3">VT141</strain>
    </source>
</reference>
<keyword evidence="2" id="KW-0812">Transmembrane</keyword>
<dbReference type="InterPro" id="IPR026749">
    <property type="entry name" value="Tmem135"/>
</dbReference>
<evidence type="ECO:0000313" key="4">
    <source>
        <dbReference type="Proteomes" id="UP001213000"/>
    </source>
</evidence>
<dbReference type="EMBL" id="JANIEX010000502">
    <property type="protein sequence ID" value="KAJ3566241.1"/>
    <property type="molecule type" value="Genomic_DNA"/>
</dbReference>
<organism evidence="3 4">
    <name type="scientific">Leucocoprinus birnbaumii</name>
    <dbReference type="NCBI Taxonomy" id="56174"/>
    <lineage>
        <taxon>Eukaryota</taxon>
        <taxon>Fungi</taxon>
        <taxon>Dikarya</taxon>
        <taxon>Basidiomycota</taxon>
        <taxon>Agaricomycotina</taxon>
        <taxon>Agaricomycetes</taxon>
        <taxon>Agaricomycetidae</taxon>
        <taxon>Agaricales</taxon>
        <taxon>Agaricineae</taxon>
        <taxon>Agaricaceae</taxon>
        <taxon>Leucocoprinus</taxon>
    </lineage>
</organism>
<evidence type="ECO:0008006" key="5">
    <source>
        <dbReference type="Google" id="ProtNLM"/>
    </source>
</evidence>
<keyword evidence="4" id="KW-1185">Reference proteome</keyword>
<accession>A0AAD5VVA7</accession>
<evidence type="ECO:0000313" key="3">
    <source>
        <dbReference type="EMBL" id="KAJ3566241.1"/>
    </source>
</evidence>
<keyword evidence="2" id="KW-1133">Transmembrane helix</keyword>
<keyword evidence="2" id="KW-0472">Membrane</keyword>
<dbReference type="PANTHER" id="PTHR12459">
    <property type="entry name" value="TRANSMEMBRANE PROTEIN 135-RELATED"/>
    <property type="match status" value="1"/>
</dbReference>
<feature type="transmembrane region" description="Helical" evidence="2">
    <location>
        <begin position="425"/>
        <end position="447"/>
    </location>
</feature>
<evidence type="ECO:0000256" key="2">
    <source>
        <dbReference type="SAM" id="Phobius"/>
    </source>
</evidence>
<feature type="compositionally biased region" description="Basic and acidic residues" evidence="1">
    <location>
        <begin position="1"/>
        <end position="10"/>
    </location>
</feature>
<evidence type="ECO:0000256" key="1">
    <source>
        <dbReference type="SAM" id="MobiDB-lite"/>
    </source>
</evidence>
<feature type="region of interest" description="Disordered" evidence="1">
    <location>
        <begin position="1"/>
        <end position="25"/>
    </location>
</feature>